<proteinExistence type="inferred from homology"/>
<comment type="similarity">
    <text evidence="2">Belongs to the UPF0718 family.</text>
</comment>
<dbReference type="Proteomes" id="UP000294855">
    <property type="component" value="Unassembled WGS sequence"/>
</dbReference>
<dbReference type="GO" id="GO:0005886">
    <property type="term" value="C:plasma membrane"/>
    <property type="evidence" value="ECO:0007669"/>
    <property type="project" value="UniProtKB-SubCell"/>
</dbReference>
<evidence type="ECO:0000256" key="7">
    <source>
        <dbReference type="SAM" id="Phobius"/>
    </source>
</evidence>
<feature type="transmembrane region" description="Helical" evidence="7">
    <location>
        <begin position="301"/>
        <end position="322"/>
    </location>
</feature>
<evidence type="ECO:0000256" key="3">
    <source>
        <dbReference type="ARBA" id="ARBA00022475"/>
    </source>
</evidence>
<sequence length="326" mass="34884">MIEQYLPLIEETLKSFITLGLELSILFFAISGLVGLVQQYVPESKIKSVLGGKYGTGYIFAVLLGMLTPFCSCSTIPVLRGLIKAKAGFGPTLTFLFTSPLLNPVVVGLFIATFGLRVTVTYVCIAIVIAIVSGFILSKFGFEKYIIPENEDVPVKCCDSPAGKKPITLTTVKTCCPSPEPIVIDKKPTFWMNVKTAFKGAAKQFKNLFPYLLLGVAIGSVIHGFVPGDFIAKYAGDDNLLAIPIAAVIGIPLYLRVETLIPLSAALVSKGMSLGAVMALIIGGAGASLTEVILLKSMFKTPMIIAFLTVVLGMAVFAGYFFQLVF</sequence>
<dbReference type="InterPro" id="IPR005524">
    <property type="entry name" value="DUF318"/>
</dbReference>
<keyword evidence="4 7" id="KW-0812">Transmembrane</keyword>
<organism evidence="8 9">
    <name type="scientific">Methanimicrococcus blatticola</name>
    <dbReference type="NCBI Taxonomy" id="91560"/>
    <lineage>
        <taxon>Archaea</taxon>
        <taxon>Methanobacteriati</taxon>
        <taxon>Methanobacteriota</taxon>
        <taxon>Stenosarchaea group</taxon>
        <taxon>Methanomicrobia</taxon>
        <taxon>Methanosarcinales</taxon>
        <taxon>Methanosarcinaceae</taxon>
        <taxon>Methanimicrococcus</taxon>
    </lineage>
</organism>
<dbReference type="PANTHER" id="PTHR42775">
    <property type="entry name" value="PERMEASE RV2963-RELATED"/>
    <property type="match status" value="1"/>
</dbReference>
<evidence type="ECO:0000313" key="8">
    <source>
        <dbReference type="EMBL" id="TDQ69451.1"/>
    </source>
</evidence>
<dbReference type="EMBL" id="SNYS01000007">
    <property type="protein sequence ID" value="TDQ69451.1"/>
    <property type="molecule type" value="Genomic_DNA"/>
</dbReference>
<feature type="transmembrane region" description="Helical" evidence="7">
    <location>
        <begin position="16"/>
        <end position="37"/>
    </location>
</feature>
<evidence type="ECO:0000313" key="9">
    <source>
        <dbReference type="Proteomes" id="UP000294855"/>
    </source>
</evidence>
<feature type="transmembrane region" description="Helical" evidence="7">
    <location>
        <begin position="208"/>
        <end position="226"/>
    </location>
</feature>
<comment type="subcellular location">
    <subcellularLocation>
        <location evidence="1">Cell membrane</location>
        <topology evidence="1">Multi-pass membrane protein</topology>
    </subcellularLocation>
</comment>
<comment type="caution">
    <text evidence="8">The sequence shown here is derived from an EMBL/GenBank/DDBJ whole genome shotgun (WGS) entry which is preliminary data.</text>
</comment>
<dbReference type="InterPro" id="IPR053166">
    <property type="entry name" value="UPF0718_permease"/>
</dbReference>
<evidence type="ECO:0000256" key="2">
    <source>
        <dbReference type="ARBA" id="ARBA00006386"/>
    </source>
</evidence>
<evidence type="ECO:0008006" key="10">
    <source>
        <dbReference type="Google" id="ProtNLM"/>
    </source>
</evidence>
<feature type="transmembrane region" description="Helical" evidence="7">
    <location>
        <begin position="57"/>
        <end position="83"/>
    </location>
</feature>
<dbReference type="PANTHER" id="PTHR42775:SF2">
    <property type="entry name" value="PERMEASE"/>
    <property type="match status" value="1"/>
</dbReference>
<keyword evidence="9" id="KW-1185">Reference proteome</keyword>
<keyword evidence="5 7" id="KW-1133">Transmembrane helix</keyword>
<evidence type="ECO:0000256" key="6">
    <source>
        <dbReference type="ARBA" id="ARBA00023136"/>
    </source>
</evidence>
<protein>
    <recommendedName>
        <fullName evidence="10">Permease</fullName>
    </recommendedName>
</protein>
<evidence type="ECO:0000256" key="5">
    <source>
        <dbReference type="ARBA" id="ARBA00022989"/>
    </source>
</evidence>
<name>A0A484F4F8_9EURY</name>
<dbReference type="AlphaFoldDB" id="A0A484F4F8"/>
<keyword evidence="3" id="KW-1003">Cell membrane</keyword>
<evidence type="ECO:0000256" key="4">
    <source>
        <dbReference type="ARBA" id="ARBA00022692"/>
    </source>
</evidence>
<feature type="transmembrane region" description="Helical" evidence="7">
    <location>
        <begin position="95"/>
        <end position="114"/>
    </location>
</feature>
<feature type="transmembrane region" description="Helical" evidence="7">
    <location>
        <begin position="267"/>
        <end position="289"/>
    </location>
</feature>
<feature type="transmembrane region" description="Helical" evidence="7">
    <location>
        <begin position="238"/>
        <end position="255"/>
    </location>
</feature>
<keyword evidence="6 7" id="KW-0472">Membrane</keyword>
<dbReference type="RefSeq" id="WP_208107057.1">
    <property type="nucleotide sequence ID" value="NZ_JAHDUW010000002.1"/>
</dbReference>
<dbReference type="OrthoDB" id="307973at2157"/>
<feature type="transmembrane region" description="Helical" evidence="7">
    <location>
        <begin position="120"/>
        <end position="137"/>
    </location>
</feature>
<evidence type="ECO:0000256" key="1">
    <source>
        <dbReference type="ARBA" id="ARBA00004651"/>
    </source>
</evidence>
<dbReference type="Pfam" id="PF03773">
    <property type="entry name" value="ArsP_1"/>
    <property type="match status" value="1"/>
</dbReference>
<reference evidence="8 9" key="1">
    <citation type="submission" date="2019-03" db="EMBL/GenBank/DDBJ databases">
        <title>Genomic Encyclopedia of Type Strains, Phase IV (KMG-IV): sequencing the most valuable type-strain genomes for metagenomic binning, comparative biology and taxonomic classification.</title>
        <authorList>
            <person name="Goeker M."/>
        </authorList>
    </citation>
    <scope>NUCLEOTIDE SEQUENCE [LARGE SCALE GENOMIC DNA]</scope>
    <source>
        <strain evidence="8 9">DSM 13328</strain>
    </source>
</reference>
<accession>A0A484F4F8</accession>
<gene>
    <name evidence="8" type="ORF">C7391_0777</name>
</gene>